<feature type="compositionally biased region" description="Pro residues" evidence="1">
    <location>
        <begin position="13"/>
        <end position="25"/>
    </location>
</feature>
<dbReference type="GO" id="GO:0003677">
    <property type="term" value="F:DNA binding"/>
    <property type="evidence" value="ECO:0007669"/>
    <property type="project" value="InterPro"/>
</dbReference>
<accession>A0AAN7H608</accession>
<dbReference type="InterPro" id="IPR051642">
    <property type="entry name" value="SWI6-like"/>
</dbReference>
<evidence type="ECO:0000313" key="4">
    <source>
        <dbReference type="Proteomes" id="UP001303760"/>
    </source>
</evidence>
<feature type="region of interest" description="Disordered" evidence="1">
    <location>
        <begin position="253"/>
        <end position="273"/>
    </location>
</feature>
<feature type="compositionally biased region" description="Low complexity" evidence="1">
    <location>
        <begin position="782"/>
        <end position="791"/>
    </location>
</feature>
<feature type="compositionally biased region" description="Pro residues" evidence="1">
    <location>
        <begin position="316"/>
        <end position="342"/>
    </location>
</feature>
<gene>
    <name evidence="3" type="ORF">C8A03DRAFT_35432</name>
</gene>
<dbReference type="PROSITE" id="PS51299">
    <property type="entry name" value="HTH_APSES"/>
    <property type="match status" value="1"/>
</dbReference>
<feature type="compositionally biased region" description="Basic and acidic residues" evidence="1">
    <location>
        <begin position="606"/>
        <end position="617"/>
    </location>
</feature>
<feature type="region of interest" description="Disordered" evidence="1">
    <location>
        <begin position="8"/>
        <end position="41"/>
    </location>
</feature>
<feature type="region of interest" description="Disordered" evidence="1">
    <location>
        <begin position="302"/>
        <end position="366"/>
    </location>
</feature>
<dbReference type="InterPro" id="IPR036887">
    <property type="entry name" value="HTH_APSES_sf"/>
</dbReference>
<dbReference type="EMBL" id="MU860180">
    <property type="protein sequence ID" value="KAK4236641.1"/>
    <property type="molecule type" value="Genomic_DNA"/>
</dbReference>
<dbReference type="AlphaFoldDB" id="A0AAN7H608"/>
<dbReference type="InterPro" id="IPR003163">
    <property type="entry name" value="Tscrpt_reg_HTH_APSES-type"/>
</dbReference>
<keyword evidence="4" id="KW-1185">Reference proteome</keyword>
<dbReference type="GO" id="GO:0030907">
    <property type="term" value="C:MBF transcription complex"/>
    <property type="evidence" value="ECO:0007669"/>
    <property type="project" value="TreeGrafter"/>
</dbReference>
<sequence length="821" mass="90679">MVSVAELLNPEPARAPLPSSRPAPHSPARQTSTFRNEAAAAARPSVEMLRMVENIRGPSRSKIKGVVNFPPFESLDEASLLEVRRFHVHPFGSIQETSERIPYNSGKKDFFIKTGREGFEVFHYDFKFDGDDFTVMWDYNVGLVRMTPFFKCRGFPKTTPAKMLNQNPGLKDITHSITGGSIKAQGYWMPFSCAKAVCATFCHKFAGALIPLFGPQFPYECIPEKAPGYDRMIINQDIVNRAKREAAALFGPRLALPSPRPSRSISPQLSQRPARIPETAYAHHNDHDRRLLLSPCTDTDTEYHPVSEHYTRRTYPPVPPPPMPTRPPIPPLPASAPVPTPLDSPTWAAHNLSPPQHPAAHHHHRDISQLNEELLGLNVSSTAHPWLSAVPRSPTPGTASRLLHPCYPRLHHHHLYPYHHQTSPTSPPTREWPITLPPIRLKRRYDQVDPDILRDTNNNNNNNDKHDTGGGSDVESPHLRLGRSSTPPSTLPTTSSHYSWARQQHQPHQQQQQQEGNHHNTPPSPPHRTPRTPPVSESTDLESPLSAASSPSEINNKNARPEAERDAAMMLMQMRADSDKSSIRSSPSSSVSNSNRNSTGPVLPHHRGDAAADQHAEEGEEEDDTSGNGRTTTKNGGGRRGGDGDGADGDSISGEEKANIVVVLIVLQDGESAMLPTDRALPTATDEDPIVAFARAVAEEDDHCDGDEADDVGKQLRLRRGRRCAVFGAGAARSIGSCCIANEAAKHHLRVRVANEAARHYRRVRIANEAARHHWVSSGYQRGSRTTPAPSTRRRGITVLRDTGVLDRLSEEQDLGNKAER</sequence>
<feature type="compositionally biased region" description="Basic and acidic residues" evidence="1">
    <location>
        <begin position="302"/>
        <end position="311"/>
    </location>
</feature>
<feature type="compositionally biased region" description="Low complexity" evidence="1">
    <location>
        <begin position="583"/>
        <end position="598"/>
    </location>
</feature>
<feature type="compositionally biased region" description="Low complexity" evidence="1">
    <location>
        <begin position="503"/>
        <end position="514"/>
    </location>
</feature>
<dbReference type="GO" id="GO:0033309">
    <property type="term" value="C:SBF transcription complex"/>
    <property type="evidence" value="ECO:0007669"/>
    <property type="project" value="TreeGrafter"/>
</dbReference>
<proteinExistence type="predicted"/>
<feature type="region of interest" description="Disordered" evidence="1">
    <location>
        <begin position="776"/>
        <end position="797"/>
    </location>
</feature>
<feature type="region of interest" description="Disordered" evidence="1">
    <location>
        <begin position="451"/>
        <end position="560"/>
    </location>
</feature>
<dbReference type="Gene3D" id="3.10.260.10">
    <property type="entry name" value="Transcription regulator HTH, APSES-type DNA-binding domain"/>
    <property type="match status" value="1"/>
</dbReference>
<dbReference type="SUPFAM" id="SSF54616">
    <property type="entry name" value="DNA-binding domain of Mlu1-box binding protein MBP1"/>
    <property type="match status" value="1"/>
</dbReference>
<protein>
    <recommendedName>
        <fullName evidence="2">HTH APSES-type domain-containing protein</fullName>
    </recommendedName>
</protein>
<reference evidence="3" key="2">
    <citation type="submission" date="2023-05" db="EMBL/GenBank/DDBJ databases">
        <authorList>
            <consortium name="Lawrence Berkeley National Laboratory"/>
            <person name="Steindorff A."/>
            <person name="Hensen N."/>
            <person name="Bonometti L."/>
            <person name="Westerberg I."/>
            <person name="Brannstrom I.O."/>
            <person name="Guillou S."/>
            <person name="Cros-Aarteil S."/>
            <person name="Calhoun S."/>
            <person name="Haridas S."/>
            <person name="Kuo A."/>
            <person name="Mondo S."/>
            <person name="Pangilinan J."/>
            <person name="Riley R."/>
            <person name="Labutti K."/>
            <person name="Andreopoulos B."/>
            <person name="Lipzen A."/>
            <person name="Chen C."/>
            <person name="Yanf M."/>
            <person name="Daum C."/>
            <person name="Ng V."/>
            <person name="Clum A."/>
            <person name="Ohm R."/>
            <person name="Martin F."/>
            <person name="Silar P."/>
            <person name="Natvig D."/>
            <person name="Lalanne C."/>
            <person name="Gautier V."/>
            <person name="Ament-Velasquez S.L."/>
            <person name="Kruys A."/>
            <person name="Hutchinson M.I."/>
            <person name="Powell A.J."/>
            <person name="Barry K."/>
            <person name="Miller A.N."/>
            <person name="Grigoriev I.V."/>
            <person name="Debuchy R."/>
            <person name="Gladieux P."/>
            <person name="Thoren M.H."/>
            <person name="Johannesson H."/>
        </authorList>
    </citation>
    <scope>NUCLEOTIDE SEQUENCE</scope>
    <source>
        <strain evidence="3">CBS 532.94</strain>
    </source>
</reference>
<dbReference type="PANTHER" id="PTHR43828">
    <property type="entry name" value="ASPARAGINASE"/>
    <property type="match status" value="1"/>
</dbReference>
<reference evidence="3" key="1">
    <citation type="journal article" date="2023" name="Mol. Phylogenet. Evol.">
        <title>Genome-scale phylogeny and comparative genomics of the fungal order Sordariales.</title>
        <authorList>
            <person name="Hensen N."/>
            <person name="Bonometti L."/>
            <person name="Westerberg I."/>
            <person name="Brannstrom I.O."/>
            <person name="Guillou S."/>
            <person name="Cros-Aarteil S."/>
            <person name="Calhoun S."/>
            <person name="Haridas S."/>
            <person name="Kuo A."/>
            <person name="Mondo S."/>
            <person name="Pangilinan J."/>
            <person name="Riley R."/>
            <person name="LaButti K."/>
            <person name="Andreopoulos B."/>
            <person name="Lipzen A."/>
            <person name="Chen C."/>
            <person name="Yan M."/>
            <person name="Daum C."/>
            <person name="Ng V."/>
            <person name="Clum A."/>
            <person name="Steindorff A."/>
            <person name="Ohm R.A."/>
            <person name="Martin F."/>
            <person name="Silar P."/>
            <person name="Natvig D.O."/>
            <person name="Lalanne C."/>
            <person name="Gautier V."/>
            <person name="Ament-Velasquez S.L."/>
            <person name="Kruys A."/>
            <person name="Hutchinson M.I."/>
            <person name="Powell A.J."/>
            <person name="Barry K."/>
            <person name="Miller A.N."/>
            <person name="Grigoriev I.V."/>
            <person name="Debuchy R."/>
            <person name="Gladieux P."/>
            <person name="Hiltunen Thoren M."/>
            <person name="Johannesson H."/>
        </authorList>
    </citation>
    <scope>NUCLEOTIDE SEQUENCE</scope>
    <source>
        <strain evidence="3">CBS 532.94</strain>
    </source>
</reference>
<feature type="compositionally biased region" description="Low complexity" evidence="1">
    <location>
        <begin position="541"/>
        <end position="553"/>
    </location>
</feature>
<evidence type="ECO:0000313" key="3">
    <source>
        <dbReference type="EMBL" id="KAK4236641.1"/>
    </source>
</evidence>
<evidence type="ECO:0000256" key="1">
    <source>
        <dbReference type="SAM" id="MobiDB-lite"/>
    </source>
</evidence>
<name>A0AAN7H608_9PEZI</name>
<dbReference type="Proteomes" id="UP001303760">
    <property type="component" value="Unassembled WGS sequence"/>
</dbReference>
<organism evidence="3 4">
    <name type="scientific">Achaetomium macrosporum</name>
    <dbReference type="NCBI Taxonomy" id="79813"/>
    <lineage>
        <taxon>Eukaryota</taxon>
        <taxon>Fungi</taxon>
        <taxon>Dikarya</taxon>
        <taxon>Ascomycota</taxon>
        <taxon>Pezizomycotina</taxon>
        <taxon>Sordariomycetes</taxon>
        <taxon>Sordariomycetidae</taxon>
        <taxon>Sordariales</taxon>
        <taxon>Chaetomiaceae</taxon>
        <taxon>Achaetomium</taxon>
    </lineage>
</organism>
<dbReference type="PANTHER" id="PTHR43828:SF5">
    <property type="entry name" value="TRANSCRIPTIONAL REPRESSOR XBP1"/>
    <property type="match status" value="1"/>
</dbReference>
<dbReference type="GO" id="GO:0000981">
    <property type="term" value="F:DNA-binding transcription factor activity, RNA polymerase II-specific"/>
    <property type="evidence" value="ECO:0007669"/>
    <property type="project" value="UniProtKB-ARBA"/>
</dbReference>
<comment type="caution">
    <text evidence="3">The sequence shown here is derived from an EMBL/GenBank/DDBJ whole genome shotgun (WGS) entry which is preliminary data.</text>
</comment>
<feature type="compositionally biased region" description="Low complexity" evidence="1">
    <location>
        <begin position="484"/>
        <end position="496"/>
    </location>
</feature>
<feature type="compositionally biased region" description="Pro residues" evidence="1">
    <location>
        <begin position="522"/>
        <end position="533"/>
    </location>
</feature>
<feature type="domain" description="HTH APSES-type" evidence="2">
    <location>
        <begin position="108"/>
        <end position="224"/>
    </location>
</feature>
<feature type="region of interest" description="Disordered" evidence="1">
    <location>
        <begin position="576"/>
        <end position="653"/>
    </location>
</feature>
<evidence type="ECO:0000259" key="2">
    <source>
        <dbReference type="PROSITE" id="PS51299"/>
    </source>
</evidence>